<dbReference type="Gene3D" id="6.10.140.2180">
    <property type="match status" value="1"/>
</dbReference>
<dbReference type="InterPro" id="IPR036388">
    <property type="entry name" value="WH-like_DNA-bd_sf"/>
</dbReference>
<reference evidence="2 3" key="1">
    <citation type="submission" date="2019-10" db="EMBL/GenBank/DDBJ databases">
        <title>Nocardia macrotermitis sp. nov. and Nocardia aurantia sp. nov., isolated from the gut of fungus growing-termite Macrotermes natalensis.</title>
        <authorList>
            <person name="Benndorf R."/>
            <person name="Schwitalla J."/>
            <person name="Martin K."/>
            <person name="De Beer W."/>
            <person name="Kaster A.-K."/>
            <person name="Vollmers J."/>
            <person name="Poulsen M."/>
            <person name="Beemelmanns C."/>
        </authorList>
    </citation>
    <scope>NUCLEOTIDE SEQUENCE [LARGE SCALE GENOMIC DNA]</scope>
    <source>
        <strain evidence="2 3">RB20</strain>
    </source>
</reference>
<comment type="caution">
    <text evidence="2">The sequence shown here is derived from an EMBL/GenBank/DDBJ whole genome shotgun (WGS) entry which is preliminary data.</text>
</comment>
<proteinExistence type="predicted"/>
<dbReference type="AlphaFoldDB" id="A0A7K0D1P5"/>
<feature type="domain" description="HTH arsR-type" evidence="1">
    <location>
        <begin position="6"/>
        <end position="86"/>
    </location>
</feature>
<gene>
    <name evidence="2" type="ORF">NRB20_27080</name>
</gene>
<dbReference type="InterPro" id="IPR001845">
    <property type="entry name" value="HTH_ArsR_DNA-bd_dom"/>
</dbReference>
<evidence type="ECO:0000313" key="3">
    <source>
        <dbReference type="Proteomes" id="UP000438448"/>
    </source>
</evidence>
<dbReference type="InterPro" id="IPR011991">
    <property type="entry name" value="ArsR-like_HTH"/>
</dbReference>
<dbReference type="Pfam" id="PF12840">
    <property type="entry name" value="HTH_20"/>
    <property type="match status" value="1"/>
</dbReference>
<organism evidence="2 3">
    <name type="scientific">Nocardia macrotermitis</name>
    <dbReference type="NCBI Taxonomy" id="2585198"/>
    <lineage>
        <taxon>Bacteria</taxon>
        <taxon>Bacillati</taxon>
        <taxon>Actinomycetota</taxon>
        <taxon>Actinomycetes</taxon>
        <taxon>Mycobacteriales</taxon>
        <taxon>Nocardiaceae</taxon>
        <taxon>Nocardia</taxon>
    </lineage>
</organism>
<evidence type="ECO:0000313" key="2">
    <source>
        <dbReference type="EMBL" id="MQY19618.1"/>
    </source>
</evidence>
<dbReference type="SUPFAM" id="SSF46785">
    <property type="entry name" value="Winged helix' DNA-binding domain"/>
    <property type="match status" value="1"/>
</dbReference>
<evidence type="ECO:0000259" key="1">
    <source>
        <dbReference type="SMART" id="SM00418"/>
    </source>
</evidence>
<dbReference type="InterPro" id="IPR036390">
    <property type="entry name" value="WH_DNA-bd_sf"/>
</dbReference>
<dbReference type="OrthoDB" id="5949858at2"/>
<protein>
    <recommendedName>
        <fullName evidence="1">HTH arsR-type domain-containing protein</fullName>
    </recommendedName>
</protein>
<name>A0A7K0D1P5_9NOCA</name>
<dbReference type="RefSeq" id="WP_153410440.1">
    <property type="nucleotide sequence ID" value="NZ_WEGK01000005.1"/>
</dbReference>
<sequence length="180" mass="19727">MDPTELLLHPVRLRIIHALSGGRLRTAGELCDRMPDVPRTSVYRQLGLLTEGGMLEIGDERRVRGAVERSYRLRPDRPTVSPEASSAMTSHDHRQGFAAAMAVLIAEFNAYLDQADADPVADAVGYRQATLWLSPEELDTMLTGFRDLIAPLAANQPGPGRRPYLISPILFPGEKPASPS</sequence>
<dbReference type="Gene3D" id="1.10.10.10">
    <property type="entry name" value="Winged helix-like DNA-binding domain superfamily/Winged helix DNA-binding domain"/>
    <property type="match status" value="1"/>
</dbReference>
<keyword evidence="3" id="KW-1185">Reference proteome</keyword>
<dbReference type="GO" id="GO:0003700">
    <property type="term" value="F:DNA-binding transcription factor activity"/>
    <property type="evidence" value="ECO:0007669"/>
    <property type="project" value="InterPro"/>
</dbReference>
<dbReference type="SMART" id="SM00418">
    <property type="entry name" value="HTH_ARSR"/>
    <property type="match status" value="1"/>
</dbReference>
<accession>A0A7K0D1P5</accession>
<dbReference type="CDD" id="cd00090">
    <property type="entry name" value="HTH_ARSR"/>
    <property type="match status" value="1"/>
</dbReference>
<dbReference type="Proteomes" id="UP000438448">
    <property type="component" value="Unassembled WGS sequence"/>
</dbReference>
<dbReference type="EMBL" id="WEGK01000005">
    <property type="protein sequence ID" value="MQY19618.1"/>
    <property type="molecule type" value="Genomic_DNA"/>
</dbReference>